<accession>A0AAE0L9H5</accession>
<proteinExistence type="predicted"/>
<feature type="transmembrane region" description="Helical" evidence="2">
    <location>
        <begin position="539"/>
        <end position="557"/>
    </location>
</feature>
<feature type="region of interest" description="Disordered" evidence="1">
    <location>
        <begin position="17"/>
        <end position="41"/>
    </location>
</feature>
<feature type="transmembrane region" description="Helical" evidence="2">
    <location>
        <begin position="403"/>
        <end position="424"/>
    </location>
</feature>
<sequence length="572" mass="65746">MTEEDLKEQYKQLESALQEKEEKIESLTNHDTEEDEELEKMKEELKDHKELENHFKAAGEYVKKLKADFEDPLMMEMEAQHQDDVDSHMRKAAGHLTELKTKISSGGEKLKHALNKASEAHDNVDHALSVEDMRALEEFINSAATEVEEIQTELKEHESHDTEHHSLDQKLQSKLKEAQSTVTNLEDRLTNFTLSNNELAAEVGDEQVSNLQKELQQAKEHASEVEKELQDATTARKAAEEERQREEEAHKKADEELEHASKKHEKFEAELQESLSRQHEQYEAMRLQHEALAKEEAEMRERALEFERALNSTPVPPQTYAEMVGMSVSGYSEQPEDALESSFRNDHVDRTIGQMYEHLGPLVQDVFNDTSSALTHIVPEMVEEVEDVLEMAHITPTIRVVRIIVFFLLVLAPTIGIPLLVIFVRSSFYFLMSLDGMITLGHQYGAFMAALAWFAWIWSSLDPLLAFYALDVNSYIIFNFFCAFLYIMYWCALVVKALMAKEKGDLRMGVLQLLVASAVGSEYYVHGFHRAMEHRPPNFSLKMYFSFSFAFFVLILLKTRYSVLKQVESKSN</sequence>
<feature type="compositionally biased region" description="Basic and acidic residues" evidence="1">
    <location>
        <begin position="237"/>
        <end position="269"/>
    </location>
</feature>
<dbReference type="PANTHER" id="PTHR35310">
    <property type="entry name" value="CELL WALL INTEGRITY/STRESS RESPONSE COMPONENT-LIKE PROTEIN"/>
    <property type="match status" value="1"/>
</dbReference>
<evidence type="ECO:0000313" key="3">
    <source>
        <dbReference type="EMBL" id="KAK3276857.1"/>
    </source>
</evidence>
<keyword evidence="2" id="KW-0812">Transmembrane</keyword>
<keyword evidence="4" id="KW-1185">Reference proteome</keyword>
<dbReference type="AlphaFoldDB" id="A0AAE0L9H5"/>
<evidence type="ECO:0000256" key="1">
    <source>
        <dbReference type="SAM" id="MobiDB-lite"/>
    </source>
</evidence>
<gene>
    <name evidence="3" type="ORF">CYMTET_15101</name>
</gene>
<evidence type="ECO:0000313" key="4">
    <source>
        <dbReference type="Proteomes" id="UP001190700"/>
    </source>
</evidence>
<feature type="region of interest" description="Disordered" evidence="1">
    <location>
        <begin position="211"/>
        <end position="279"/>
    </location>
</feature>
<evidence type="ECO:0000256" key="2">
    <source>
        <dbReference type="SAM" id="Phobius"/>
    </source>
</evidence>
<dbReference type="Proteomes" id="UP001190700">
    <property type="component" value="Unassembled WGS sequence"/>
</dbReference>
<dbReference type="EMBL" id="LGRX02006353">
    <property type="protein sequence ID" value="KAK3276857.1"/>
    <property type="molecule type" value="Genomic_DNA"/>
</dbReference>
<feature type="transmembrane region" description="Helical" evidence="2">
    <location>
        <begin position="510"/>
        <end position="527"/>
    </location>
</feature>
<dbReference type="PANTHER" id="PTHR35310:SF1">
    <property type="entry name" value="CELL WALL INTEGRITY_STRESS RESPONSE COMPONENT-LIKE PROTEIN"/>
    <property type="match status" value="1"/>
</dbReference>
<protein>
    <submittedName>
        <fullName evidence="3">Uncharacterized protein</fullName>
    </submittedName>
</protein>
<feature type="transmembrane region" description="Helical" evidence="2">
    <location>
        <begin position="444"/>
        <end position="470"/>
    </location>
</feature>
<name>A0AAE0L9H5_9CHLO</name>
<feature type="compositionally biased region" description="Basic and acidic residues" evidence="1">
    <location>
        <begin position="216"/>
        <end position="230"/>
    </location>
</feature>
<keyword evidence="2" id="KW-0472">Membrane</keyword>
<organism evidence="3 4">
    <name type="scientific">Cymbomonas tetramitiformis</name>
    <dbReference type="NCBI Taxonomy" id="36881"/>
    <lineage>
        <taxon>Eukaryota</taxon>
        <taxon>Viridiplantae</taxon>
        <taxon>Chlorophyta</taxon>
        <taxon>Pyramimonadophyceae</taxon>
        <taxon>Pyramimonadales</taxon>
        <taxon>Pyramimonadaceae</taxon>
        <taxon>Cymbomonas</taxon>
    </lineage>
</organism>
<reference evidence="3 4" key="1">
    <citation type="journal article" date="2015" name="Genome Biol. Evol.">
        <title>Comparative Genomics of a Bacterivorous Green Alga Reveals Evolutionary Causalities and Consequences of Phago-Mixotrophic Mode of Nutrition.</title>
        <authorList>
            <person name="Burns J.A."/>
            <person name="Paasch A."/>
            <person name="Narechania A."/>
            <person name="Kim E."/>
        </authorList>
    </citation>
    <scope>NUCLEOTIDE SEQUENCE [LARGE SCALE GENOMIC DNA]</scope>
    <source>
        <strain evidence="3 4">PLY_AMNH</strain>
    </source>
</reference>
<feature type="compositionally biased region" description="Basic and acidic residues" evidence="1">
    <location>
        <begin position="17"/>
        <end position="31"/>
    </location>
</feature>
<keyword evidence="2" id="KW-1133">Transmembrane helix</keyword>
<comment type="caution">
    <text evidence="3">The sequence shown here is derived from an EMBL/GenBank/DDBJ whole genome shotgun (WGS) entry which is preliminary data.</text>
</comment>
<feature type="transmembrane region" description="Helical" evidence="2">
    <location>
        <begin position="476"/>
        <end position="498"/>
    </location>
</feature>